<feature type="compositionally biased region" description="Basic and acidic residues" evidence="1">
    <location>
        <begin position="66"/>
        <end position="75"/>
    </location>
</feature>
<accession>A0AAD7JS94</accession>
<feature type="region of interest" description="Disordered" evidence="1">
    <location>
        <begin position="26"/>
        <end position="90"/>
    </location>
</feature>
<dbReference type="EMBL" id="JARKIB010000016">
    <property type="protein sequence ID" value="KAJ7770553.1"/>
    <property type="molecule type" value="Genomic_DNA"/>
</dbReference>
<keyword evidence="3" id="KW-1185">Reference proteome</keyword>
<proteinExistence type="predicted"/>
<organism evidence="2 3">
    <name type="scientific">Mycena metata</name>
    <dbReference type="NCBI Taxonomy" id="1033252"/>
    <lineage>
        <taxon>Eukaryota</taxon>
        <taxon>Fungi</taxon>
        <taxon>Dikarya</taxon>
        <taxon>Basidiomycota</taxon>
        <taxon>Agaricomycotina</taxon>
        <taxon>Agaricomycetes</taxon>
        <taxon>Agaricomycetidae</taxon>
        <taxon>Agaricales</taxon>
        <taxon>Marasmiineae</taxon>
        <taxon>Mycenaceae</taxon>
        <taxon>Mycena</taxon>
    </lineage>
</organism>
<protein>
    <submittedName>
        <fullName evidence="2">Uncharacterized protein</fullName>
    </submittedName>
</protein>
<reference evidence="2" key="1">
    <citation type="submission" date="2023-03" db="EMBL/GenBank/DDBJ databases">
        <title>Massive genome expansion in bonnet fungi (Mycena s.s.) driven by repeated elements and novel gene families across ecological guilds.</title>
        <authorList>
            <consortium name="Lawrence Berkeley National Laboratory"/>
            <person name="Harder C.B."/>
            <person name="Miyauchi S."/>
            <person name="Viragh M."/>
            <person name="Kuo A."/>
            <person name="Thoen E."/>
            <person name="Andreopoulos B."/>
            <person name="Lu D."/>
            <person name="Skrede I."/>
            <person name="Drula E."/>
            <person name="Henrissat B."/>
            <person name="Morin E."/>
            <person name="Kohler A."/>
            <person name="Barry K."/>
            <person name="LaButti K."/>
            <person name="Morin E."/>
            <person name="Salamov A."/>
            <person name="Lipzen A."/>
            <person name="Mereny Z."/>
            <person name="Hegedus B."/>
            <person name="Baldrian P."/>
            <person name="Stursova M."/>
            <person name="Weitz H."/>
            <person name="Taylor A."/>
            <person name="Grigoriev I.V."/>
            <person name="Nagy L.G."/>
            <person name="Martin F."/>
            <person name="Kauserud H."/>
        </authorList>
    </citation>
    <scope>NUCLEOTIDE SEQUENCE</scope>
    <source>
        <strain evidence="2">CBHHK182m</strain>
    </source>
</reference>
<evidence type="ECO:0000313" key="3">
    <source>
        <dbReference type="Proteomes" id="UP001215598"/>
    </source>
</evidence>
<dbReference type="AlphaFoldDB" id="A0AAD7JS94"/>
<evidence type="ECO:0000256" key="1">
    <source>
        <dbReference type="SAM" id="MobiDB-lite"/>
    </source>
</evidence>
<evidence type="ECO:0000313" key="2">
    <source>
        <dbReference type="EMBL" id="KAJ7770553.1"/>
    </source>
</evidence>
<comment type="caution">
    <text evidence="2">The sequence shown here is derived from an EMBL/GenBank/DDBJ whole genome shotgun (WGS) entry which is preliminary data.</text>
</comment>
<dbReference type="Proteomes" id="UP001215598">
    <property type="component" value="Unassembled WGS sequence"/>
</dbReference>
<sequence>MTQQMVWPGEDRLVAVGVATPPLEIASQREPLPVEPTVAAGHPEEDANGTRSIEVEESEVLTSEARIPRPNENETKQTFPMAGSSAESRETALIKEKNPGELQISRFEHPHNEVWLMDKGKRKSALQSLIHLVKKRAPSVLVRRQNVAKLLSNTYPRLEEGY</sequence>
<gene>
    <name evidence="2" type="ORF">B0H16DRAFT_1515864</name>
</gene>
<name>A0AAD7JS94_9AGAR</name>